<dbReference type="InterPro" id="IPR016181">
    <property type="entry name" value="Acyl_CoA_acyltransferase"/>
</dbReference>
<feature type="non-terminal residue" evidence="1">
    <location>
        <position position="242"/>
    </location>
</feature>
<sequence length="242" mass="28030">KHRDSLLHRHSDIASIDRVMKEVTEDGKFNDLPNNATFLTTLQLAKTTSYDYSGLTYLTEKTGRYLVLIEENEHQYPWISLRVPSDGHHDVPLLRDVISEILECHLKTIGERKEFMLDSDTVAMESVLDILGRHKYVKDGEFAYFHMDDKQCAEYMKIAANLPDGFIAKSIEEKDFQFVIDKWEYCDSHELMRQRLRHLPSSAIYRKEGQIASFATSHTMGQMNHLYTPPEFRGIGLGKLTE</sequence>
<dbReference type="PANTHER" id="PTHR20958">
    <property type="entry name" value="GLYCINE N-ACYLTRANSFERASE-LIKE PROTEIN"/>
    <property type="match status" value="1"/>
</dbReference>
<dbReference type="Gene3D" id="3.40.630.30">
    <property type="match status" value="1"/>
</dbReference>
<name>A0AAV5VL51_9BILA</name>
<dbReference type="InterPro" id="IPR053225">
    <property type="entry name" value="Acyl-CoA_N-acyltransferase"/>
</dbReference>
<evidence type="ECO:0000313" key="1">
    <source>
        <dbReference type="EMBL" id="GMT20356.1"/>
    </source>
</evidence>
<keyword evidence="2" id="KW-1185">Reference proteome</keyword>
<reference evidence="1" key="1">
    <citation type="submission" date="2023-10" db="EMBL/GenBank/DDBJ databases">
        <title>Genome assembly of Pristionchus species.</title>
        <authorList>
            <person name="Yoshida K."/>
            <person name="Sommer R.J."/>
        </authorList>
    </citation>
    <scope>NUCLEOTIDE SEQUENCE</scope>
    <source>
        <strain evidence="1">RS5133</strain>
    </source>
</reference>
<comment type="caution">
    <text evidence="1">The sequence shown here is derived from an EMBL/GenBank/DDBJ whole genome shotgun (WGS) entry which is preliminary data.</text>
</comment>
<dbReference type="AlphaFoldDB" id="A0AAV5VL51"/>
<protein>
    <submittedName>
        <fullName evidence="1">Uncharacterized protein</fullName>
    </submittedName>
</protein>
<dbReference type="SUPFAM" id="SSF55729">
    <property type="entry name" value="Acyl-CoA N-acyltransferases (Nat)"/>
    <property type="match status" value="1"/>
</dbReference>
<dbReference type="PANTHER" id="PTHR20958:SF6">
    <property type="entry name" value="GLYCINE N-ACYLTRANSFERASE-LIKE PROTEIN"/>
    <property type="match status" value="1"/>
</dbReference>
<proteinExistence type="predicted"/>
<gene>
    <name evidence="1" type="ORF">PFISCL1PPCAC_11653</name>
</gene>
<evidence type="ECO:0000313" key="2">
    <source>
        <dbReference type="Proteomes" id="UP001432322"/>
    </source>
</evidence>
<dbReference type="EMBL" id="BTSY01000003">
    <property type="protein sequence ID" value="GMT20356.1"/>
    <property type="molecule type" value="Genomic_DNA"/>
</dbReference>
<organism evidence="1 2">
    <name type="scientific">Pristionchus fissidentatus</name>
    <dbReference type="NCBI Taxonomy" id="1538716"/>
    <lineage>
        <taxon>Eukaryota</taxon>
        <taxon>Metazoa</taxon>
        <taxon>Ecdysozoa</taxon>
        <taxon>Nematoda</taxon>
        <taxon>Chromadorea</taxon>
        <taxon>Rhabditida</taxon>
        <taxon>Rhabditina</taxon>
        <taxon>Diplogasteromorpha</taxon>
        <taxon>Diplogasteroidea</taxon>
        <taxon>Neodiplogasteridae</taxon>
        <taxon>Pristionchus</taxon>
    </lineage>
</organism>
<dbReference type="Proteomes" id="UP001432322">
    <property type="component" value="Unassembled WGS sequence"/>
</dbReference>
<accession>A0AAV5VL51</accession>
<feature type="non-terminal residue" evidence="1">
    <location>
        <position position="1"/>
    </location>
</feature>